<accession>A0AAY4D6T3</accession>
<dbReference type="GO" id="GO:0003723">
    <property type="term" value="F:RNA binding"/>
    <property type="evidence" value="ECO:0007669"/>
    <property type="project" value="TreeGrafter"/>
</dbReference>
<proteinExistence type="inferred from homology"/>
<dbReference type="InterPro" id="IPR051958">
    <property type="entry name" value="Alba-like_NAB"/>
</dbReference>
<reference evidence="6" key="2">
    <citation type="submission" date="2025-08" db="UniProtKB">
        <authorList>
            <consortium name="Ensembl"/>
        </authorList>
    </citation>
    <scope>IDENTIFICATION</scope>
</reference>
<dbReference type="Pfam" id="PF01918">
    <property type="entry name" value="Alba"/>
    <property type="match status" value="1"/>
</dbReference>
<keyword evidence="3" id="KW-0539">Nucleus</keyword>
<organism evidence="6 7">
    <name type="scientific">Denticeps clupeoides</name>
    <name type="common">denticle herring</name>
    <dbReference type="NCBI Taxonomy" id="299321"/>
    <lineage>
        <taxon>Eukaryota</taxon>
        <taxon>Metazoa</taxon>
        <taxon>Chordata</taxon>
        <taxon>Craniata</taxon>
        <taxon>Vertebrata</taxon>
        <taxon>Euteleostomi</taxon>
        <taxon>Actinopterygii</taxon>
        <taxon>Neopterygii</taxon>
        <taxon>Teleostei</taxon>
        <taxon>Clupei</taxon>
        <taxon>Clupeiformes</taxon>
        <taxon>Denticipitoidei</taxon>
        <taxon>Denticipitidae</taxon>
        <taxon>Denticeps</taxon>
    </lineage>
</organism>
<feature type="region of interest" description="Disordered" evidence="4">
    <location>
        <begin position="1"/>
        <end position="27"/>
    </location>
</feature>
<evidence type="ECO:0000256" key="1">
    <source>
        <dbReference type="ARBA" id="ARBA00004123"/>
    </source>
</evidence>
<comment type="subcellular location">
    <subcellularLocation>
        <location evidence="1">Nucleus</location>
    </subcellularLocation>
</comment>
<dbReference type="GO" id="GO:0000172">
    <property type="term" value="C:ribonuclease MRP complex"/>
    <property type="evidence" value="ECO:0007669"/>
    <property type="project" value="TreeGrafter"/>
</dbReference>
<evidence type="ECO:0000256" key="2">
    <source>
        <dbReference type="ARBA" id="ARBA00008018"/>
    </source>
</evidence>
<protein>
    <recommendedName>
        <fullName evidence="5">DNA/RNA-binding protein Alba-like domain-containing protein</fullName>
    </recommendedName>
</protein>
<comment type="similarity">
    <text evidence="2">Belongs to the histone-like Alba family.</text>
</comment>
<feature type="compositionally biased region" description="Basic and acidic residues" evidence="4">
    <location>
        <begin position="173"/>
        <end position="190"/>
    </location>
</feature>
<sequence>IPSSGTTHLDEPLSRPPVWTTLPPSSTLKPGRTGFKKVCTTGEASPCPFPGLGTGILEMRVKEGSKIRNLLGFAMARMQEQVKPDGQVGVTQVLFTGLDRAITKTITCAEIMKRQVQGLHQLSKLQYTTVREVWENKEDGRSRMTIHRTVPSICILLSKDPLDPTEPGYQHPADVRSVSDPRDIKGERVVCRKRTLSPCSQSKQPNAKKAHSAIH</sequence>
<reference evidence="6 7" key="1">
    <citation type="submission" date="2020-06" db="EMBL/GenBank/DDBJ databases">
        <authorList>
            <consortium name="Wellcome Sanger Institute Data Sharing"/>
        </authorList>
    </citation>
    <scope>NUCLEOTIDE SEQUENCE [LARGE SCALE GENOMIC DNA]</scope>
</reference>
<dbReference type="PANTHER" id="PTHR13516:SF5">
    <property type="entry name" value="RIBONUCLEASE P PROTEIN SUBUNIT P25"/>
    <property type="match status" value="1"/>
</dbReference>
<keyword evidence="7" id="KW-1185">Reference proteome</keyword>
<dbReference type="SUPFAM" id="SSF82704">
    <property type="entry name" value="AlbA-like"/>
    <property type="match status" value="1"/>
</dbReference>
<reference evidence="6" key="3">
    <citation type="submission" date="2025-09" db="UniProtKB">
        <authorList>
            <consortium name="Ensembl"/>
        </authorList>
    </citation>
    <scope>IDENTIFICATION</scope>
</reference>
<feature type="region of interest" description="Disordered" evidence="4">
    <location>
        <begin position="165"/>
        <end position="215"/>
    </location>
</feature>
<dbReference type="GeneTree" id="ENSGT00390000002564"/>
<dbReference type="InterPro" id="IPR002775">
    <property type="entry name" value="DNA/RNA-bd_Alba-like"/>
</dbReference>
<evidence type="ECO:0000256" key="3">
    <source>
        <dbReference type="ARBA" id="ARBA00023242"/>
    </source>
</evidence>
<dbReference type="AlphaFoldDB" id="A0AAY4D6T3"/>
<dbReference type="PANTHER" id="PTHR13516">
    <property type="entry name" value="RIBONUCLEASE P SUBUNIT P25"/>
    <property type="match status" value="1"/>
</dbReference>
<evidence type="ECO:0000313" key="7">
    <source>
        <dbReference type="Proteomes" id="UP000694580"/>
    </source>
</evidence>
<dbReference type="GO" id="GO:0001682">
    <property type="term" value="P:tRNA 5'-leader removal"/>
    <property type="evidence" value="ECO:0007669"/>
    <property type="project" value="TreeGrafter"/>
</dbReference>
<feature type="domain" description="DNA/RNA-binding protein Alba-like" evidence="5">
    <location>
        <begin position="58"/>
        <end position="129"/>
    </location>
</feature>
<name>A0AAY4D6T3_9TELE</name>
<dbReference type="GO" id="GO:0005634">
    <property type="term" value="C:nucleus"/>
    <property type="evidence" value="ECO:0007669"/>
    <property type="project" value="UniProtKB-SubCell"/>
</dbReference>
<evidence type="ECO:0000259" key="5">
    <source>
        <dbReference type="Pfam" id="PF01918"/>
    </source>
</evidence>
<dbReference type="InterPro" id="IPR036882">
    <property type="entry name" value="Alba-like_dom_sf"/>
</dbReference>
<evidence type="ECO:0000313" key="6">
    <source>
        <dbReference type="Ensembl" id="ENSDCDP00010041222.1"/>
    </source>
</evidence>
<dbReference type="Ensembl" id="ENSDCDT00010051169.1">
    <property type="protein sequence ID" value="ENSDCDP00010041222.1"/>
    <property type="gene ID" value="ENSDCDG00010026201.1"/>
</dbReference>
<feature type="compositionally biased region" description="Basic residues" evidence="4">
    <location>
        <begin position="206"/>
        <end position="215"/>
    </location>
</feature>
<gene>
    <name evidence="6" type="primary">RPP25</name>
</gene>
<dbReference type="Proteomes" id="UP000694580">
    <property type="component" value="Chromosome 17"/>
</dbReference>
<dbReference type="Gene3D" id="3.30.110.20">
    <property type="entry name" value="Alba-like domain"/>
    <property type="match status" value="1"/>
</dbReference>
<evidence type="ECO:0000256" key="4">
    <source>
        <dbReference type="SAM" id="MobiDB-lite"/>
    </source>
</evidence>